<dbReference type="Proteomes" id="UP000199184">
    <property type="component" value="Unassembled WGS sequence"/>
</dbReference>
<reference evidence="2" key="1">
    <citation type="submission" date="2016-08" db="EMBL/GenBank/DDBJ databases">
        <authorList>
            <person name="Varghese N."/>
            <person name="Submissions Spin"/>
        </authorList>
    </citation>
    <scope>NUCLEOTIDE SEQUENCE [LARGE SCALE GENOMIC DNA]</scope>
    <source>
        <strain evidence="2">ERR11</strain>
    </source>
</reference>
<evidence type="ECO:0008006" key="3">
    <source>
        <dbReference type="Google" id="ProtNLM"/>
    </source>
</evidence>
<proteinExistence type="predicted"/>
<protein>
    <recommendedName>
        <fullName evidence="3">DNA-binding protein</fullName>
    </recommendedName>
</protein>
<evidence type="ECO:0000313" key="1">
    <source>
        <dbReference type="EMBL" id="SCB48410.1"/>
    </source>
</evidence>
<organism evidence="1 2">
    <name type="scientific">Bradyrhizobium shewense</name>
    <dbReference type="NCBI Taxonomy" id="1761772"/>
    <lineage>
        <taxon>Bacteria</taxon>
        <taxon>Pseudomonadati</taxon>
        <taxon>Pseudomonadota</taxon>
        <taxon>Alphaproteobacteria</taxon>
        <taxon>Hyphomicrobiales</taxon>
        <taxon>Nitrobacteraceae</taxon>
        <taxon>Bradyrhizobium</taxon>
    </lineage>
</organism>
<name>A0A1C3X832_9BRAD</name>
<dbReference type="EMBL" id="FMAI01000013">
    <property type="protein sequence ID" value="SCB48410.1"/>
    <property type="molecule type" value="Genomic_DNA"/>
</dbReference>
<keyword evidence="2" id="KW-1185">Reference proteome</keyword>
<evidence type="ECO:0000313" key="2">
    <source>
        <dbReference type="Proteomes" id="UP000199184"/>
    </source>
</evidence>
<dbReference type="RefSeq" id="WP_091962010.1">
    <property type="nucleotide sequence ID" value="NZ_FMAI01000013.1"/>
</dbReference>
<gene>
    <name evidence="1" type="ORF">GA0061098_101333</name>
</gene>
<dbReference type="AlphaFoldDB" id="A0A1C3X832"/>
<accession>A0A1C3X832</accession>
<sequence>MTEFVEPASAGTGDVCLPERLNRPRLRRSLAAEYLELRWGITVAVQTLAKWACTGGGPEYQRLNRTPLYSPAALDAWAIKKLGKPVMNTSQEES</sequence>